<accession>A0A4R0KHZ7</accession>
<reference evidence="2 3" key="1">
    <citation type="submission" date="2019-02" db="EMBL/GenBank/DDBJ databases">
        <title>Kribbella capetownensis sp. nov. and Kribbella speibonae sp. nov., isolated from soil.</title>
        <authorList>
            <person name="Curtis S.M."/>
            <person name="Norton I."/>
            <person name="Everest G.J."/>
            <person name="Meyers P.R."/>
        </authorList>
    </citation>
    <scope>NUCLEOTIDE SEQUENCE [LARGE SCALE GENOMIC DNA]</scope>
    <source>
        <strain evidence="2 3">NRRL B-24813</strain>
    </source>
</reference>
<evidence type="ECO:0000256" key="1">
    <source>
        <dbReference type="SAM" id="SignalP"/>
    </source>
</evidence>
<proteinExistence type="predicted"/>
<gene>
    <name evidence="2" type="ORF">E0H73_35415</name>
</gene>
<protein>
    <recommendedName>
        <fullName evidence="4">Fibronectin type-III domain-containing protein</fullName>
    </recommendedName>
</protein>
<feature type="chain" id="PRO_5020780922" description="Fibronectin type-III domain-containing protein" evidence="1">
    <location>
        <begin position="28"/>
        <end position="626"/>
    </location>
</feature>
<dbReference type="Proteomes" id="UP000291144">
    <property type="component" value="Unassembled WGS sequence"/>
</dbReference>
<dbReference type="EMBL" id="SJKB01000015">
    <property type="protein sequence ID" value="TCC55235.1"/>
    <property type="molecule type" value="Genomic_DNA"/>
</dbReference>
<feature type="signal peptide" evidence="1">
    <location>
        <begin position="1"/>
        <end position="27"/>
    </location>
</feature>
<evidence type="ECO:0008006" key="4">
    <source>
        <dbReference type="Google" id="ProtNLM"/>
    </source>
</evidence>
<dbReference type="OrthoDB" id="262125at2"/>
<dbReference type="AlphaFoldDB" id="A0A4R0KHZ7"/>
<evidence type="ECO:0000313" key="3">
    <source>
        <dbReference type="Proteomes" id="UP000291144"/>
    </source>
</evidence>
<comment type="caution">
    <text evidence="2">The sequence shown here is derived from an EMBL/GenBank/DDBJ whole genome shotgun (WGS) entry which is preliminary data.</text>
</comment>
<evidence type="ECO:0000313" key="2">
    <source>
        <dbReference type="EMBL" id="TCC55235.1"/>
    </source>
</evidence>
<name>A0A4R0KHZ7_9ACTN</name>
<sequence>MLNLRVKVAAAACVVVLVPLAADQVMAADPPEHLGEGTLVAGRTVADVGLSGSRVVVSDSTGHAVYETSNNGTTWTATGGSNDTKPLQLEGSSLLTFDAGTAKVGGLTFPATDEVVLGKGGKLVSHRTPNAATAEVYDVATKAKVADYAPPFAMADSTVWKVTEPGQLVGKDLSANTEKTILVASACTVGPGRVNGRWALLSGCNQLVDVNGPEAPRNLIVAADAQVGNGFTVQTASGNLLVTDLNDQSLGQRLYGPIRTAPASLSTDGSGATKIVYADAQNRARVISLTWLAADPQQRPDTTAPVLTSATAGDRIRDNTSLSFEWAYTDPTDPNSPASGVATYDLRTQKRPNRTSPYGAWTQPAGWQGLKGTAASTTAPLGTDTCWQVRARDYAGNLSAWSTSYCSEVDGTAPGLITLRIGDRVQLASTVFSWGYKDDTDVDTYDIVYKVASPGNALGAWIYPPAWQKTKIRSIAYTPRLGWEECFMVRARDYLGNTTAWSSQLCSVAPQDDRALTSAGTVTRSTSTLAFQGTTSILKANGAYLTKTAEAGARIALVAIHGPGQGRVDIYHANVKIGTVSLAATTTARKVTYLPITPYRSGTIKIISTSTAPATIDGVAFLRQNP</sequence>
<organism evidence="2 3">
    <name type="scientific">Kribbella pittospori</name>
    <dbReference type="NCBI Taxonomy" id="722689"/>
    <lineage>
        <taxon>Bacteria</taxon>
        <taxon>Bacillati</taxon>
        <taxon>Actinomycetota</taxon>
        <taxon>Actinomycetes</taxon>
        <taxon>Propionibacteriales</taxon>
        <taxon>Kribbellaceae</taxon>
        <taxon>Kribbella</taxon>
    </lineage>
</organism>
<keyword evidence="3" id="KW-1185">Reference proteome</keyword>
<keyword evidence="1" id="KW-0732">Signal</keyword>